<name>A0A1X7SYY0_AMPQE</name>
<dbReference type="AlphaFoldDB" id="A0A1X7SYY0"/>
<proteinExistence type="predicted"/>
<dbReference type="EnsemblMetazoa" id="Aqu2.1.07130_001">
    <property type="protein sequence ID" value="Aqu2.1.07130_001"/>
    <property type="gene ID" value="Aqu2.1.07130"/>
</dbReference>
<accession>A0A1X7SYY0</accession>
<reference evidence="1" key="1">
    <citation type="submission" date="2017-05" db="UniProtKB">
        <authorList>
            <consortium name="EnsemblMetazoa"/>
        </authorList>
    </citation>
    <scope>IDENTIFICATION</scope>
</reference>
<evidence type="ECO:0000313" key="1">
    <source>
        <dbReference type="EnsemblMetazoa" id="Aqu2.1.07130_001"/>
    </source>
</evidence>
<protein>
    <submittedName>
        <fullName evidence="1">Uncharacterized protein</fullName>
    </submittedName>
</protein>
<sequence>LISLYRRSKNLIYCLYLFLIPSARNTDFYYQSLIYLKSYCTEECLLLLQVQYLRPEIL</sequence>
<organism evidence="1">
    <name type="scientific">Amphimedon queenslandica</name>
    <name type="common">Sponge</name>
    <dbReference type="NCBI Taxonomy" id="400682"/>
    <lineage>
        <taxon>Eukaryota</taxon>
        <taxon>Metazoa</taxon>
        <taxon>Porifera</taxon>
        <taxon>Demospongiae</taxon>
        <taxon>Heteroscleromorpha</taxon>
        <taxon>Haplosclerida</taxon>
        <taxon>Niphatidae</taxon>
        <taxon>Amphimedon</taxon>
    </lineage>
</organism>
<dbReference type="InParanoid" id="A0A1X7SYY0"/>